<sequence>MACESDQGNSSTFTSEESSSDSEGCSSDSGGGMFIVEKILAHHSYGHLKRRNMIDEGRPQADYDIFFLVRWEGYGSEDDSWEPWQTVEKLDVFKRYVRKHKADLKGIAMMATMSVNHRTVLTETEGYRMHEKKNYEERKRVKKRRISEERERERQGRKEALSKIIEKRRRLEGIKKTEAATALDSSSDNELSLRMKQPLRIIVSSDDEMTAPEASTMVTPTSEREEAPPLTTQVQTSLTSDEQLQQKQFVDHSGTEHLESDEDGQMCIEVGCAPLEEQRTTQEEVRPAPVCRRKYVGEVEDGFVEYKRRTRSTSPMVDHFVKERMARKYSNGVKMKHARDDLVFRERTSKVELLTRSELNTVGERFSEGQQTIRSLKELPLKERRNFADRLKNTSTKHLEEVINDATSKSNAMAVCKGRMRQSLNAANLRDFLLLWNYLEKDLLHNGASSDTLDWILNEVCMRDANDVSPFGDLLRRGACSSDHNICGLLGHILSHVSPSLRERLLEELRDRNGNAALAQAITIAVSGDGPCVIDVLLRFGANINSGRITALQKCVEGGHREMVGDLLVTVFIQMNVMRF</sequence>
<dbReference type="EMBL" id="UYWY01023938">
    <property type="protein sequence ID" value="VDM48165.1"/>
    <property type="molecule type" value="Genomic_DNA"/>
</dbReference>
<dbReference type="PROSITE" id="PS50013">
    <property type="entry name" value="CHROMO_2"/>
    <property type="match status" value="1"/>
</dbReference>
<accession>A0A183V7X4</accession>
<dbReference type="SUPFAM" id="SSF54160">
    <property type="entry name" value="Chromo domain-like"/>
    <property type="match status" value="1"/>
</dbReference>
<dbReference type="AlphaFoldDB" id="A0A183V7X4"/>
<organism evidence="6 7">
    <name type="scientific">Toxocara canis</name>
    <name type="common">Canine roundworm</name>
    <dbReference type="NCBI Taxonomy" id="6265"/>
    <lineage>
        <taxon>Eukaryota</taxon>
        <taxon>Metazoa</taxon>
        <taxon>Ecdysozoa</taxon>
        <taxon>Nematoda</taxon>
        <taxon>Chromadorea</taxon>
        <taxon>Rhabditida</taxon>
        <taxon>Spirurina</taxon>
        <taxon>Ascaridomorpha</taxon>
        <taxon>Ascaridoidea</taxon>
        <taxon>Toxocaridae</taxon>
        <taxon>Toxocara</taxon>
    </lineage>
</organism>
<evidence type="ECO:0000256" key="3">
    <source>
        <dbReference type="SAM" id="MobiDB-lite"/>
    </source>
</evidence>
<dbReference type="CDD" id="cd00024">
    <property type="entry name" value="CD_CSD"/>
    <property type="match status" value="1"/>
</dbReference>
<keyword evidence="2" id="KW-0539">Nucleus</keyword>
<dbReference type="WBParaSite" id="TCNE_0001684501-mRNA-1">
    <property type="protein sequence ID" value="TCNE_0001684501-mRNA-1"/>
    <property type="gene ID" value="TCNE_0001684501"/>
</dbReference>
<dbReference type="InterPro" id="IPR000953">
    <property type="entry name" value="Chromo/chromo_shadow_dom"/>
</dbReference>
<dbReference type="InterPro" id="IPR023780">
    <property type="entry name" value="Chromo_domain"/>
</dbReference>
<feature type="compositionally biased region" description="Basic and acidic residues" evidence="3">
    <location>
        <begin position="146"/>
        <end position="158"/>
    </location>
</feature>
<dbReference type="Gene3D" id="2.40.50.40">
    <property type="match status" value="1"/>
</dbReference>
<dbReference type="Pfam" id="PF00385">
    <property type="entry name" value="Chromo"/>
    <property type="match status" value="1"/>
</dbReference>
<comment type="subcellular location">
    <subcellularLocation>
        <location evidence="1">Nucleus</location>
    </subcellularLocation>
</comment>
<evidence type="ECO:0000313" key="5">
    <source>
        <dbReference type="EMBL" id="VDM48165.1"/>
    </source>
</evidence>
<name>A0A183V7X4_TOXCA</name>
<protein>
    <submittedName>
        <fullName evidence="7">Chromo domain-containing protein</fullName>
    </submittedName>
</protein>
<evidence type="ECO:0000313" key="6">
    <source>
        <dbReference type="Proteomes" id="UP000050794"/>
    </source>
</evidence>
<keyword evidence="6" id="KW-1185">Reference proteome</keyword>
<gene>
    <name evidence="5" type="ORF">TCNE_LOCUS16844</name>
</gene>
<dbReference type="Proteomes" id="UP000050794">
    <property type="component" value="Unassembled WGS sequence"/>
</dbReference>
<dbReference type="InterPro" id="IPR023779">
    <property type="entry name" value="Chromodomain_CS"/>
</dbReference>
<evidence type="ECO:0000313" key="7">
    <source>
        <dbReference type="WBParaSite" id="TCNE_0001684501-mRNA-1"/>
    </source>
</evidence>
<evidence type="ECO:0000256" key="2">
    <source>
        <dbReference type="ARBA" id="ARBA00023242"/>
    </source>
</evidence>
<dbReference type="InterPro" id="IPR016197">
    <property type="entry name" value="Chromo-like_dom_sf"/>
</dbReference>
<evidence type="ECO:0000259" key="4">
    <source>
        <dbReference type="PROSITE" id="PS50013"/>
    </source>
</evidence>
<proteinExistence type="predicted"/>
<dbReference type="PROSITE" id="PS00598">
    <property type="entry name" value="CHROMO_1"/>
    <property type="match status" value="1"/>
</dbReference>
<feature type="compositionally biased region" description="Low complexity" evidence="3">
    <location>
        <begin position="10"/>
        <end position="28"/>
    </location>
</feature>
<dbReference type="GO" id="GO:0005634">
    <property type="term" value="C:nucleus"/>
    <property type="evidence" value="ECO:0007669"/>
    <property type="project" value="UniProtKB-SubCell"/>
</dbReference>
<feature type="region of interest" description="Disordered" evidence="3">
    <location>
        <begin position="1"/>
        <end position="28"/>
    </location>
</feature>
<dbReference type="SMART" id="SM00298">
    <property type="entry name" value="CHROMO"/>
    <property type="match status" value="1"/>
</dbReference>
<feature type="region of interest" description="Disordered" evidence="3">
    <location>
        <begin position="138"/>
        <end position="158"/>
    </location>
</feature>
<reference evidence="7" key="1">
    <citation type="submission" date="2016-06" db="UniProtKB">
        <authorList>
            <consortium name="WormBaseParasite"/>
        </authorList>
    </citation>
    <scope>IDENTIFICATION</scope>
</reference>
<evidence type="ECO:0000256" key="1">
    <source>
        <dbReference type="ARBA" id="ARBA00004123"/>
    </source>
</evidence>
<feature type="domain" description="Chromo" evidence="4">
    <location>
        <begin position="34"/>
        <end position="108"/>
    </location>
</feature>
<reference evidence="5 6" key="2">
    <citation type="submission" date="2018-11" db="EMBL/GenBank/DDBJ databases">
        <authorList>
            <consortium name="Pathogen Informatics"/>
        </authorList>
    </citation>
    <scope>NUCLEOTIDE SEQUENCE [LARGE SCALE GENOMIC DNA]</scope>
</reference>